<comment type="similarity">
    <text evidence="1">Belongs to the paxM FAD-dependent monooxygenase family.</text>
</comment>
<dbReference type="SUPFAM" id="SSF51905">
    <property type="entry name" value="FAD/NAD(P)-binding domain"/>
    <property type="match status" value="1"/>
</dbReference>
<dbReference type="InterPro" id="IPR002938">
    <property type="entry name" value="FAD-bd"/>
</dbReference>
<proteinExistence type="inferred from homology"/>
<gene>
    <name evidence="6" type="ORF">BG015_002845</name>
</gene>
<comment type="caution">
    <text evidence="6">The sequence shown here is derived from an EMBL/GenBank/DDBJ whole genome shotgun (WGS) entry which is preliminary data.</text>
</comment>
<evidence type="ECO:0000256" key="2">
    <source>
        <dbReference type="ARBA" id="ARBA00022630"/>
    </source>
</evidence>
<keyword evidence="4" id="KW-0560">Oxidoreductase</keyword>
<dbReference type="InterPro" id="IPR036188">
    <property type="entry name" value="FAD/NAD-bd_sf"/>
</dbReference>
<sequence>MAQSSHLKVLIAGAGLGGLTLALLLEQAGIEYTILEKHEGELIPLGSSISLNQSIQPLFEQLGMLKELESISKPISSMTFLKENMNKIGSLDLSSDAVR</sequence>
<dbReference type="PANTHER" id="PTHR47356">
    <property type="entry name" value="FAD-DEPENDENT MONOOXYGENASE ASQG-RELATED"/>
    <property type="match status" value="1"/>
</dbReference>
<reference evidence="6" key="1">
    <citation type="journal article" date="2020" name="Fungal Divers.">
        <title>Resolving the Mortierellaceae phylogeny through synthesis of multi-gene phylogenetics and phylogenomics.</title>
        <authorList>
            <person name="Vandepol N."/>
            <person name="Liber J."/>
            <person name="Desiro A."/>
            <person name="Na H."/>
            <person name="Kennedy M."/>
            <person name="Barry K."/>
            <person name="Grigoriev I.V."/>
            <person name="Miller A.N."/>
            <person name="O'Donnell K."/>
            <person name="Stajich J.E."/>
            <person name="Bonito G."/>
        </authorList>
    </citation>
    <scope>NUCLEOTIDE SEQUENCE</scope>
    <source>
        <strain evidence="6">NRRL 6426</strain>
    </source>
</reference>
<dbReference type="OrthoDB" id="655030at2759"/>
<keyword evidence="7" id="KW-1185">Reference proteome</keyword>
<keyword evidence="2" id="KW-0285">Flavoprotein</keyword>
<accession>A0A9P5RN88</accession>
<dbReference type="PANTHER" id="PTHR47356:SF2">
    <property type="entry name" value="FAD-BINDING DOMAIN-CONTAINING PROTEIN-RELATED"/>
    <property type="match status" value="1"/>
</dbReference>
<evidence type="ECO:0000259" key="5">
    <source>
        <dbReference type="Pfam" id="PF01494"/>
    </source>
</evidence>
<evidence type="ECO:0000256" key="3">
    <source>
        <dbReference type="ARBA" id="ARBA00022827"/>
    </source>
</evidence>
<keyword evidence="3" id="KW-0274">FAD</keyword>
<dbReference type="InterPro" id="IPR050562">
    <property type="entry name" value="FAD_mOase_fung"/>
</dbReference>
<dbReference type="Gene3D" id="3.50.50.60">
    <property type="entry name" value="FAD/NAD(P)-binding domain"/>
    <property type="match status" value="1"/>
</dbReference>
<organism evidence="6 7">
    <name type="scientific">Linnemannia schmuckeri</name>
    <dbReference type="NCBI Taxonomy" id="64567"/>
    <lineage>
        <taxon>Eukaryota</taxon>
        <taxon>Fungi</taxon>
        <taxon>Fungi incertae sedis</taxon>
        <taxon>Mucoromycota</taxon>
        <taxon>Mortierellomycotina</taxon>
        <taxon>Mortierellomycetes</taxon>
        <taxon>Mortierellales</taxon>
        <taxon>Mortierellaceae</taxon>
        <taxon>Linnemannia</taxon>
    </lineage>
</organism>
<name>A0A9P5RN88_9FUNG</name>
<protein>
    <recommendedName>
        <fullName evidence="5">FAD-binding domain-containing protein</fullName>
    </recommendedName>
</protein>
<dbReference type="AlphaFoldDB" id="A0A9P5RN88"/>
<feature type="domain" description="FAD-binding" evidence="5">
    <location>
        <begin position="7"/>
        <end position="92"/>
    </location>
</feature>
<dbReference type="Pfam" id="PF01494">
    <property type="entry name" value="FAD_binding_3"/>
    <property type="match status" value="1"/>
</dbReference>
<dbReference type="GO" id="GO:0071949">
    <property type="term" value="F:FAD binding"/>
    <property type="evidence" value="ECO:0007669"/>
    <property type="project" value="InterPro"/>
</dbReference>
<dbReference type="GO" id="GO:0004497">
    <property type="term" value="F:monooxygenase activity"/>
    <property type="evidence" value="ECO:0007669"/>
    <property type="project" value="InterPro"/>
</dbReference>
<dbReference type="Proteomes" id="UP000748756">
    <property type="component" value="Unassembled WGS sequence"/>
</dbReference>
<dbReference type="EMBL" id="JAAAUQ010001595">
    <property type="protein sequence ID" value="KAF9137092.1"/>
    <property type="molecule type" value="Genomic_DNA"/>
</dbReference>
<evidence type="ECO:0000313" key="7">
    <source>
        <dbReference type="Proteomes" id="UP000748756"/>
    </source>
</evidence>
<evidence type="ECO:0000256" key="4">
    <source>
        <dbReference type="ARBA" id="ARBA00023002"/>
    </source>
</evidence>
<evidence type="ECO:0000313" key="6">
    <source>
        <dbReference type="EMBL" id="KAF9137092.1"/>
    </source>
</evidence>
<evidence type="ECO:0000256" key="1">
    <source>
        <dbReference type="ARBA" id="ARBA00007992"/>
    </source>
</evidence>
<feature type="non-terminal residue" evidence="6">
    <location>
        <position position="99"/>
    </location>
</feature>